<feature type="signal peptide" evidence="13">
    <location>
        <begin position="1"/>
        <end position="26"/>
    </location>
</feature>
<organism evidence="16 17">
    <name type="scientific">Dorcoceras hygrometricum</name>
    <dbReference type="NCBI Taxonomy" id="472368"/>
    <lineage>
        <taxon>Eukaryota</taxon>
        <taxon>Viridiplantae</taxon>
        <taxon>Streptophyta</taxon>
        <taxon>Embryophyta</taxon>
        <taxon>Tracheophyta</taxon>
        <taxon>Spermatophyta</taxon>
        <taxon>Magnoliopsida</taxon>
        <taxon>eudicotyledons</taxon>
        <taxon>Gunneridae</taxon>
        <taxon>Pentapetalae</taxon>
        <taxon>asterids</taxon>
        <taxon>lamiids</taxon>
        <taxon>Lamiales</taxon>
        <taxon>Gesneriaceae</taxon>
        <taxon>Didymocarpoideae</taxon>
        <taxon>Trichosporeae</taxon>
        <taxon>Loxocarpinae</taxon>
        <taxon>Dorcoceras</taxon>
    </lineage>
</organism>
<dbReference type="InterPro" id="IPR003591">
    <property type="entry name" value="Leu-rich_rpt_typical-subtyp"/>
</dbReference>
<accession>A0A2Z7ALX2</accession>
<proteinExistence type="inferred from homology"/>
<dbReference type="InterPro" id="IPR046956">
    <property type="entry name" value="RLP23-like"/>
</dbReference>
<dbReference type="FunFam" id="3.80.10.10:FF:000213">
    <property type="entry name" value="Tyrosine-sulfated glycopeptide receptor 1"/>
    <property type="match status" value="1"/>
</dbReference>
<comment type="similarity">
    <text evidence="2">Belongs to the RLP family.</text>
</comment>
<evidence type="ECO:0000256" key="5">
    <source>
        <dbReference type="ARBA" id="ARBA00022692"/>
    </source>
</evidence>
<dbReference type="FunFam" id="3.80.10.10:FF:000095">
    <property type="entry name" value="LRR receptor-like serine/threonine-protein kinase GSO1"/>
    <property type="match status" value="1"/>
</dbReference>
<evidence type="ECO:0000256" key="13">
    <source>
        <dbReference type="SAM" id="SignalP"/>
    </source>
</evidence>
<evidence type="ECO:0000259" key="14">
    <source>
        <dbReference type="Pfam" id="PF08263"/>
    </source>
</evidence>
<dbReference type="SUPFAM" id="SSF52047">
    <property type="entry name" value="RNI-like"/>
    <property type="match status" value="1"/>
</dbReference>
<evidence type="ECO:0000256" key="1">
    <source>
        <dbReference type="ARBA" id="ARBA00004251"/>
    </source>
</evidence>
<dbReference type="PRINTS" id="PR00019">
    <property type="entry name" value="LEURICHRPT"/>
</dbReference>
<evidence type="ECO:0000256" key="6">
    <source>
        <dbReference type="ARBA" id="ARBA00022729"/>
    </source>
</evidence>
<evidence type="ECO:0000256" key="2">
    <source>
        <dbReference type="ARBA" id="ARBA00009592"/>
    </source>
</evidence>
<feature type="domain" description="Disease resistance R13L4/SHOC-2-like LRR" evidence="15">
    <location>
        <begin position="215"/>
        <end position="445"/>
    </location>
</feature>
<dbReference type="InterPro" id="IPR032675">
    <property type="entry name" value="LRR_dom_sf"/>
</dbReference>
<keyword evidence="4" id="KW-0433">Leucine-rich repeat</keyword>
<keyword evidence="16" id="KW-0808">Transferase</keyword>
<dbReference type="InterPro" id="IPR013210">
    <property type="entry name" value="LRR_N_plant-typ"/>
</dbReference>
<dbReference type="PROSITE" id="PS51450">
    <property type="entry name" value="LRR"/>
    <property type="match status" value="1"/>
</dbReference>
<evidence type="ECO:0000256" key="9">
    <source>
        <dbReference type="ARBA" id="ARBA00023136"/>
    </source>
</evidence>
<dbReference type="EMBL" id="KV014376">
    <property type="protein sequence ID" value="KZV22388.1"/>
    <property type="molecule type" value="Genomic_DNA"/>
</dbReference>
<comment type="subcellular location">
    <subcellularLocation>
        <location evidence="1">Cell membrane</location>
        <topology evidence="1">Single-pass type I membrane protein</topology>
    </subcellularLocation>
</comment>
<dbReference type="OrthoDB" id="8731593at2759"/>
<dbReference type="Proteomes" id="UP000250235">
    <property type="component" value="Unassembled WGS sequence"/>
</dbReference>
<feature type="compositionally biased region" description="Basic and acidic residues" evidence="11">
    <location>
        <begin position="764"/>
        <end position="778"/>
    </location>
</feature>
<dbReference type="AlphaFoldDB" id="A0A2Z7ALX2"/>
<evidence type="ECO:0000256" key="4">
    <source>
        <dbReference type="ARBA" id="ARBA00022614"/>
    </source>
</evidence>
<keyword evidence="3" id="KW-1003">Cell membrane</keyword>
<evidence type="ECO:0000256" key="11">
    <source>
        <dbReference type="SAM" id="MobiDB-lite"/>
    </source>
</evidence>
<keyword evidence="8 12" id="KW-1133">Transmembrane helix</keyword>
<dbReference type="Pfam" id="PF00560">
    <property type="entry name" value="LRR_1"/>
    <property type="match status" value="10"/>
</dbReference>
<feature type="domain" description="Leucine-rich repeat-containing N-terminal plant-type" evidence="14">
    <location>
        <begin position="34"/>
        <end position="74"/>
    </location>
</feature>
<evidence type="ECO:0000313" key="16">
    <source>
        <dbReference type="EMBL" id="KZV22388.1"/>
    </source>
</evidence>
<evidence type="ECO:0000256" key="7">
    <source>
        <dbReference type="ARBA" id="ARBA00022737"/>
    </source>
</evidence>
<dbReference type="GO" id="GO:0051707">
    <property type="term" value="P:response to other organism"/>
    <property type="evidence" value="ECO:0007669"/>
    <property type="project" value="UniProtKB-ARBA"/>
</dbReference>
<evidence type="ECO:0000256" key="10">
    <source>
        <dbReference type="ARBA" id="ARBA00023180"/>
    </source>
</evidence>
<feature type="transmembrane region" description="Helical" evidence="12">
    <location>
        <begin position="791"/>
        <end position="812"/>
    </location>
</feature>
<reference evidence="16 17" key="1">
    <citation type="journal article" date="2015" name="Proc. Natl. Acad. Sci. U.S.A.">
        <title>The resurrection genome of Boea hygrometrica: A blueprint for survival of dehydration.</title>
        <authorList>
            <person name="Xiao L."/>
            <person name="Yang G."/>
            <person name="Zhang L."/>
            <person name="Yang X."/>
            <person name="Zhao S."/>
            <person name="Ji Z."/>
            <person name="Zhou Q."/>
            <person name="Hu M."/>
            <person name="Wang Y."/>
            <person name="Chen M."/>
            <person name="Xu Y."/>
            <person name="Jin H."/>
            <person name="Xiao X."/>
            <person name="Hu G."/>
            <person name="Bao F."/>
            <person name="Hu Y."/>
            <person name="Wan P."/>
            <person name="Li L."/>
            <person name="Deng X."/>
            <person name="Kuang T."/>
            <person name="Xiang C."/>
            <person name="Zhu J.K."/>
            <person name="Oliver M.J."/>
            <person name="He Y."/>
        </authorList>
    </citation>
    <scope>NUCLEOTIDE SEQUENCE [LARGE SCALE GENOMIC DNA]</scope>
    <source>
        <strain evidence="17">cv. XS01</strain>
    </source>
</reference>
<dbReference type="PANTHER" id="PTHR48063:SF98">
    <property type="entry name" value="LRR RECEPTOR-LIKE SERINE_THREONINE-PROTEIN KINASE FLS2"/>
    <property type="match status" value="1"/>
</dbReference>
<dbReference type="SUPFAM" id="SSF52058">
    <property type="entry name" value="L domain-like"/>
    <property type="match status" value="2"/>
</dbReference>
<gene>
    <name evidence="16" type="ORF">F511_21386</name>
</gene>
<feature type="chain" id="PRO_5016296082" evidence="13">
    <location>
        <begin position="27"/>
        <end position="838"/>
    </location>
</feature>
<dbReference type="GO" id="GO:0016301">
    <property type="term" value="F:kinase activity"/>
    <property type="evidence" value="ECO:0007669"/>
    <property type="project" value="UniProtKB-KW"/>
</dbReference>
<evidence type="ECO:0000256" key="3">
    <source>
        <dbReference type="ARBA" id="ARBA00022475"/>
    </source>
</evidence>
<keyword evidence="16" id="KW-0675">Receptor</keyword>
<evidence type="ECO:0000256" key="8">
    <source>
        <dbReference type="ARBA" id="ARBA00022989"/>
    </source>
</evidence>
<protein>
    <submittedName>
        <fullName evidence="16">Putative LRR receptor-like serine/threonine-protein kinase-like</fullName>
    </submittedName>
</protein>
<keyword evidence="9 12" id="KW-0472">Membrane</keyword>
<keyword evidence="7" id="KW-0677">Repeat</keyword>
<feature type="region of interest" description="Disordered" evidence="11">
    <location>
        <begin position="759"/>
        <end position="778"/>
    </location>
</feature>
<dbReference type="InterPro" id="IPR001611">
    <property type="entry name" value="Leu-rich_rpt"/>
</dbReference>
<dbReference type="GO" id="GO:0005886">
    <property type="term" value="C:plasma membrane"/>
    <property type="evidence" value="ECO:0007669"/>
    <property type="project" value="UniProtKB-SubCell"/>
</dbReference>
<name>A0A2Z7ALX2_9LAMI</name>
<dbReference type="SMART" id="SM00365">
    <property type="entry name" value="LRR_SD22"/>
    <property type="match status" value="6"/>
</dbReference>
<dbReference type="Pfam" id="PF08263">
    <property type="entry name" value="LRRNT_2"/>
    <property type="match status" value="1"/>
</dbReference>
<dbReference type="GO" id="GO:0006952">
    <property type="term" value="P:defense response"/>
    <property type="evidence" value="ECO:0007669"/>
    <property type="project" value="UniProtKB-ARBA"/>
</dbReference>
<sequence>MDTKSLSMFVVVVVVSSIYNLKGGSGEVIQCIERERQALLIFKQQVLDPNNSLSSWGSEESKSECCEWRGVVCSNTTGSVMRLDLGRIPNRPFDRNGLLIHNLDWLSDLSSLLVLDFGSSSFTQSLETIMFRNILTISSLKEVYLRDCDFSRETSSIDIYANSTSASLSVLDLSGAGLTSSAFRWLFNISATSLVSIDLSFNQLDGPIPDAFGQKFVFLEQLQLSYSRIGGGIPRSFQNLTSLKFLRMYNNNLTEPIPEFIGTMASMEHLDLSHNPITGPLPQSVGELSKLEALRVSFDSLEGEISESHLSNLRSLKILDLSYNSLIFNFTHDWNPPFHLDYLNLAGCNLGGPRFPTWVYTQSNVSDLDLSAANISDELHAGFLDSLPRLGSLNLSHNHISGRLVDLSSSLFRNIYELDVSFNDLTGIIPSLQSKLMRLNLSNNKFHGTISFVCKSNFDKLYLLDLSNNQLSGKLPNCWENISTTILSLSNNSFSGEIPNSLGFGILALYLDNNNLSGELPSGLSNNTDLFILDVGGNNLTGNIPKWIGELGNLINLNIRENNFFGNIPPEICYLTEIQVLDLSRNNLSGRIPPHCFKNFTYLAQKRSEITKRKVLLYNFSNFLLQTRIVVQWKGQEHEYSNTLPFLRLIDLSSNTIEGNIPAEVFKLEGLRSLNLSRNHLTGNINPEIQAMLSLESLDFSKNQLYGEIPVGLTTLSSLGVLDLSDNNLSGKIPSGTQLQGFNASVYAGNVGLCGDPLPSCPGDEPRPPSHHNGKLDNDEAYTNQSFIQEFFISMMLGFIFGLWGLIGTLLLNKSWRYAYFNFLDRICVRRLFFAREH</sequence>
<keyword evidence="17" id="KW-1185">Reference proteome</keyword>
<dbReference type="InterPro" id="IPR055414">
    <property type="entry name" value="LRR_R13L4/SHOC2-like"/>
</dbReference>
<dbReference type="Pfam" id="PF23598">
    <property type="entry name" value="LRR_14"/>
    <property type="match status" value="1"/>
</dbReference>
<keyword evidence="6 13" id="KW-0732">Signal</keyword>
<keyword evidence="10" id="KW-0325">Glycoprotein</keyword>
<keyword evidence="5 12" id="KW-0812">Transmembrane</keyword>
<dbReference type="PANTHER" id="PTHR48063">
    <property type="entry name" value="LRR RECEPTOR-LIKE KINASE"/>
    <property type="match status" value="1"/>
</dbReference>
<evidence type="ECO:0000256" key="12">
    <source>
        <dbReference type="SAM" id="Phobius"/>
    </source>
</evidence>
<evidence type="ECO:0000259" key="15">
    <source>
        <dbReference type="Pfam" id="PF23598"/>
    </source>
</evidence>
<dbReference type="SMART" id="SM00369">
    <property type="entry name" value="LRR_TYP"/>
    <property type="match status" value="7"/>
</dbReference>
<keyword evidence="16" id="KW-0418">Kinase</keyword>
<dbReference type="Gene3D" id="3.80.10.10">
    <property type="entry name" value="Ribonuclease Inhibitor"/>
    <property type="match status" value="3"/>
</dbReference>
<evidence type="ECO:0000313" key="17">
    <source>
        <dbReference type="Proteomes" id="UP000250235"/>
    </source>
</evidence>